<evidence type="ECO:0000313" key="11">
    <source>
        <dbReference type="Proteomes" id="UP001497392"/>
    </source>
</evidence>
<evidence type="ECO:0000256" key="8">
    <source>
        <dbReference type="SAM" id="MobiDB-lite"/>
    </source>
</evidence>
<dbReference type="InterPro" id="IPR014756">
    <property type="entry name" value="Ig_E-set"/>
</dbReference>
<keyword evidence="5" id="KW-0804">Transcription</keyword>
<dbReference type="InterPro" id="IPR005559">
    <property type="entry name" value="CG-1_dom"/>
</dbReference>
<evidence type="ECO:0000256" key="3">
    <source>
        <dbReference type="ARBA" id="ARBA00023043"/>
    </source>
</evidence>
<dbReference type="SUPFAM" id="SSF48403">
    <property type="entry name" value="Ankyrin repeat"/>
    <property type="match status" value="1"/>
</dbReference>
<feature type="region of interest" description="Disordered" evidence="8">
    <location>
        <begin position="866"/>
        <end position="899"/>
    </location>
</feature>
<feature type="region of interest" description="Disordered" evidence="8">
    <location>
        <begin position="710"/>
        <end position="739"/>
    </location>
</feature>
<comment type="similarity">
    <text evidence="2">Belongs to the CAMTA family.</text>
</comment>
<evidence type="ECO:0000256" key="6">
    <source>
        <dbReference type="ARBA" id="ARBA00023242"/>
    </source>
</evidence>
<keyword evidence="7" id="KW-0175">Coiled coil</keyword>
<evidence type="ECO:0000256" key="2">
    <source>
        <dbReference type="ARBA" id="ARBA00008267"/>
    </source>
</evidence>
<dbReference type="EMBL" id="CAXHTA020000002">
    <property type="protein sequence ID" value="CAL5219086.1"/>
    <property type="molecule type" value="Genomic_DNA"/>
</dbReference>
<feature type="compositionally biased region" description="Low complexity" evidence="8">
    <location>
        <begin position="566"/>
        <end position="590"/>
    </location>
</feature>
<feature type="compositionally biased region" description="Low complexity" evidence="8">
    <location>
        <begin position="501"/>
        <end position="510"/>
    </location>
</feature>
<gene>
    <name evidence="10" type="primary">g852</name>
    <name evidence="10" type="ORF">VP750_LOCUS745</name>
</gene>
<keyword evidence="3" id="KW-0040">ANK repeat</keyword>
<feature type="region of interest" description="Disordered" evidence="8">
    <location>
        <begin position="1363"/>
        <end position="1386"/>
    </location>
</feature>
<comment type="caution">
    <text evidence="10">The sequence shown here is derived from an EMBL/GenBank/DDBJ whole genome shotgun (WGS) entry which is preliminary data.</text>
</comment>
<dbReference type="Gene3D" id="2.60.40.10">
    <property type="entry name" value="Immunoglobulins"/>
    <property type="match status" value="1"/>
</dbReference>
<feature type="coiled-coil region" evidence="7">
    <location>
        <begin position="318"/>
        <end position="345"/>
    </location>
</feature>
<proteinExistence type="inferred from homology"/>
<dbReference type="Gene3D" id="1.25.40.20">
    <property type="entry name" value="Ankyrin repeat-containing domain"/>
    <property type="match status" value="1"/>
</dbReference>
<evidence type="ECO:0000256" key="1">
    <source>
        <dbReference type="ARBA" id="ARBA00004123"/>
    </source>
</evidence>
<accession>A0ABP1FIC2</accession>
<dbReference type="PANTHER" id="PTHR23335">
    <property type="entry name" value="CALMODULIN-BINDING TRANSCRIPTION ACTIVATOR CAMTA"/>
    <property type="match status" value="1"/>
</dbReference>
<dbReference type="SMART" id="SM01076">
    <property type="entry name" value="CG-1"/>
    <property type="match status" value="1"/>
</dbReference>
<evidence type="ECO:0000259" key="9">
    <source>
        <dbReference type="PROSITE" id="PS51437"/>
    </source>
</evidence>
<dbReference type="PROSITE" id="PS51437">
    <property type="entry name" value="CG_1"/>
    <property type="match status" value="1"/>
</dbReference>
<reference evidence="10 11" key="1">
    <citation type="submission" date="2024-06" db="EMBL/GenBank/DDBJ databases">
        <authorList>
            <person name="Kraege A."/>
            <person name="Thomma B."/>
        </authorList>
    </citation>
    <scope>NUCLEOTIDE SEQUENCE [LARGE SCALE GENOMIC DNA]</scope>
</reference>
<evidence type="ECO:0000256" key="4">
    <source>
        <dbReference type="ARBA" id="ARBA00023159"/>
    </source>
</evidence>
<feature type="compositionally biased region" description="Polar residues" evidence="8">
    <location>
        <begin position="871"/>
        <end position="883"/>
    </location>
</feature>
<evidence type="ECO:0000256" key="5">
    <source>
        <dbReference type="ARBA" id="ARBA00023163"/>
    </source>
</evidence>
<dbReference type="PANTHER" id="PTHR23335:SF1">
    <property type="entry name" value="CALMODULIN-BINDING TRANSCRIPTION ACTIVATOR, ISOFORM F"/>
    <property type="match status" value="1"/>
</dbReference>
<feature type="compositionally biased region" description="Low complexity" evidence="8">
    <location>
        <begin position="517"/>
        <end position="533"/>
    </location>
</feature>
<feature type="domain" description="CG-1" evidence="9">
    <location>
        <begin position="22"/>
        <end position="155"/>
    </location>
</feature>
<organism evidence="10 11">
    <name type="scientific">Coccomyxa viridis</name>
    <dbReference type="NCBI Taxonomy" id="1274662"/>
    <lineage>
        <taxon>Eukaryota</taxon>
        <taxon>Viridiplantae</taxon>
        <taxon>Chlorophyta</taxon>
        <taxon>core chlorophytes</taxon>
        <taxon>Trebouxiophyceae</taxon>
        <taxon>Trebouxiophyceae incertae sedis</taxon>
        <taxon>Coccomyxaceae</taxon>
        <taxon>Coccomyxa</taxon>
    </lineage>
</organism>
<dbReference type="Proteomes" id="UP001497392">
    <property type="component" value="Unassembled WGS sequence"/>
</dbReference>
<comment type="subcellular location">
    <subcellularLocation>
        <location evidence="1">Nucleus</location>
    </subcellularLocation>
</comment>
<protein>
    <submittedName>
        <fullName evidence="10">G852 protein</fullName>
    </submittedName>
</protein>
<feature type="compositionally biased region" description="Polar residues" evidence="8">
    <location>
        <begin position="710"/>
        <end position="732"/>
    </location>
</feature>
<dbReference type="Pfam" id="PF03859">
    <property type="entry name" value="CG-1"/>
    <property type="match status" value="1"/>
</dbReference>
<keyword evidence="6" id="KW-0539">Nucleus</keyword>
<keyword evidence="11" id="KW-1185">Reference proteome</keyword>
<feature type="compositionally biased region" description="Pro residues" evidence="8">
    <location>
        <begin position="438"/>
        <end position="454"/>
    </location>
</feature>
<dbReference type="InterPro" id="IPR036770">
    <property type="entry name" value="Ankyrin_rpt-contain_sf"/>
</dbReference>
<keyword evidence="4" id="KW-0010">Activator</keyword>
<evidence type="ECO:0000313" key="10">
    <source>
        <dbReference type="EMBL" id="CAL5219086.1"/>
    </source>
</evidence>
<evidence type="ECO:0000256" key="7">
    <source>
        <dbReference type="SAM" id="Coils"/>
    </source>
</evidence>
<sequence>MEPAGQPAQSLSPDNPKFPQKVREILHKAQSAWLKNTEVCDVLLHYSEYNLPVARDPPHLPPGGSLFLFDRRAVRFFRKDAHNWRKKADGKTVRETHEKLKVGNVEMLNCYYAHADTEEGQQQTTRLQRRCYWLLESEDDIVLVHYLNIDKAKGKTEDTWAAPDSDMSRRPGFTVTSGGIHNIQALPHALHLPGQQHHLPMQTGLESYVPLMPSLSLDSFFASCDEREAAHQRAQQPPAMMENVLPAWGEDLNHAPGGSLQAAADWQAMLRGESLGMSEGVPALVEHQGGMMMIEPGAAQQPDSWAQDVPAAMRTPSLEARQARAAALLRQNMELQQRQSSLERRAAFQKGLMAANRDHMQAAAAAAMLQQQGGQGNGQPPLSLTALQQRIIAAARQGQPGAQAQLQNLLRHQDLSAAQAMAAGMFGQMSQQTFNNQMPPPPPMGQQPRPPPGQPGQGNPQQGAFSGRLPPLQQPGGFQSPQPRPVAADWARAYRDQQNKAAQAAIARSAKWGTTEPSGRPSPSRQGSQGSGQLETLGSAGSGGLPSRPPLSGVSDSPRPTKLDALLHAQQLAQQQQQQLQLQQQQQQHQSASSGHEGRSGAAGLADRRAMSGQLPATQSAAQFGVNAAQARTFPCVKVEASNSEGTVTGVPSNRESDAARLAQALALETQVRGVDGQIREQLTMASSGTRTASLDSRVQRLGSDVQQLEAESQRLLSQTETAQPNGRSEASSYGGGQGGQTVHSLELLDFSPNWDFTLGGSKILVTCREADGEVSSSSPVCIMFDKEEVPATRLQRGVYRCFAPPHEAGTVSLSITWGNGSPCSNTQPFTYRVTPQTARTQDDLARAAIPDRDLQLRLIHMLMGGRSANAGPTQSNSTSSDSGNRRMHSSSSITPGCDDVAPEIDAATLHMLPDDGREALLQRLLEQKLRSFAMQVKEERARGGSGWPATYTVNKRAQSGLALIHILAALGYDWGLQVLLPLGAKLNLQDAWGRTALHWAAAYACEASIVLLLVRGAHAAPLSHGTEAQPPLAPGDMAAAAGHVGLAAFLSEHALVQLMKDHNVTIEDPMEARDAGENMSLRKRARSLRRADSASELPLLRETMAAPASLLSMTDDGGASPGDVLAKAKRMAEHVGKAQHRSANRRAIIEQSRLRRHRKESAALSRIEKRLEEWRTIHTEAQEGGQSNPALVQLGQRIARLNAAIREAIQSSIGTSAPGGCAPVEEVVAQLPAARPGEVVDYGSDSDLPMMRGDTLARRRSIYHLRDSRRRDSITKIKGMNTDEALRAFLTAGMRQGSKADEAGPTASDMRELRSLSISFSLMGPPIGVSLPDSDLTDLRCFLAGRSIPSFKDGKLIQQKSGPFGSLKDAQAPQERQSSLPAGNAKSFNPCMLQRAVAHIEQLGSSQTGYAQYMRLRQAYIQLTTHQPNSAYKQARRGSLSFAV</sequence>
<feature type="region of interest" description="Disordered" evidence="8">
    <location>
        <begin position="432"/>
        <end position="606"/>
    </location>
</feature>
<dbReference type="SUPFAM" id="SSF81296">
    <property type="entry name" value="E set domains"/>
    <property type="match status" value="1"/>
</dbReference>
<dbReference type="InterPro" id="IPR013783">
    <property type="entry name" value="Ig-like_fold"/>
</dbReference>
<name>A0ABP1FIC2_9CHLO</name>